<comment type="similarity">
    <text evidence="2">Belongs to the flagella basal body rod proteins family.</text>
</comment>
<evidence type="ECO:0000313" key="11">
    <source>
        <dbReference type="Proteomes" id="UP000830055"/>
    </source>
</evidence>
<keyword evidence="11" id="KW-1185">Reference proteome</keyword>
<keyword evidence="4 6" id="KW-0975">Bacterial flagellum</keyword>
<feature type="domain" description="Flagellar basal-body/hook protein C-terminal" evidence="9">
    <location>
        <begin position="98"/>
        <end position="141"/>
    </location>
</feature>
<keyword evidence="10" id="KW-0282">Flagellum</keyword>
<dbReference type="PANTHER" id="PTHR30435:SF2">
    <property type="entry name" value="FLAGELLAR BASAL-BODY ROD PROTEIN FLGC"/>
    <property type="match status" value="1"/>
</dbReference>
<dbReference type="PROSITE" id="PS00588">
    <property type="entry name" value="FLAGELLA_BB_ROD"/>
    <property type="match status" value="1"/>
</dbReference>
<reference evidence="10 11" key="1">
    <citation type="submission" date="2022-01" db="EMBL/GenBank/DDBJ databases">
        <title>Desulfofustis limnae sp. nov., a novel mesophilic sulfate-reducing bacterium isolated from marsh soil.</title>
        <authorList>
            <person name="Watanabe M."/>
            <person name="Takahashi A."/>
            <person name="Kojima H."/>
            <person name="Fukui M."/>
        </authorList>
    </citation>
    <scope>NUCLEOTIDE SEQUENCE [LARGE SCALE GENOMIC DNA]</scope>
    <source>
        <strain evidence="10 11">PPLL</strain>
    </source>
</reference>
<evidence type="ECO:0000259" key="9">
    <source>
        <dbReference type="Pfam" id="PF06429"/>
    </source>
</evidence>
<comment type="subcellular location">
    <subcellularLocation>
        <location evidence="1 6">Bacterial flagellum basal body</location>
    </subcellularLocation>
</comment>
<dbReference type="Pfam" id="PF00460">
    <property type="entry name" value="Flg_bb_rod"/>
    <property type="match status" value="1"/>
</dbReference>
<dbReference type="InterPro" id="IPR001444">
    <property type="entry name" value="Flag_bb_rod_N"/>
</dbReference>
<dbReference type="Pfam" id="PF06429">
    <property type="entry name" value="Flg_bbr_C"/>
    <property type="match status" value="1"/>
</dbReference>
<accession>A0ABM7W8S5</accession>
<name>A0ABM7W8S5_9BACT</name>
<gene>
    <name evidence="10" type="primary">flgC</name>
    <name evidence="10" type="ORF">DPPLL_16920</name>
</gene>
<feature type="region of interest" description="Disordered" evidence="7">
    <location>
        <begin position="78"/>
        <end position="100"/>
    </location>
</feature>
<organism evidence="10 11">
    <name type="scientific">Desulfofustis limnaeus</name>
    <dbReference type="NCBI Taxonomy" id="2740163"/>
    <lineage>
        <taxon>Bacteria</taxon>
        <taxon>Pseudomonadati</taxon>
        <taxon>Thermodesulfobacteriota</taxon>
        <taxon>Desulfobulbia</taxon>
        <taxon>Desulfobulbales</taxon>
        <taxon>Desulfocapsaceae</taxon>
        <taxon>Desulfofustis</taxon>
    </lineage>
</organism>
<dbReference type="EMBL" id="AP025516">
    <property type="protein sequence ID" value="BDD87327.1"/>
    <property type="molecule type" value="Genomic_DNA"/>
</dbReference>
<evidence type="ECO:0000256" key="5">
    <source>
        <dbReference type="ARBA" id="ARBA00025933"/>
    </source>
</evidence>
<dbReference type="InterPro" id="IPR010930">
    <property type="entry name" value="Flg_bb/hook_C_dom"/>
</dbReference>
<evidence type="ECO:0000256" key="3">
    <source>
        <dbReference type="ARBA" id="ARBA00017941"/>
    </source>
</evidence>
<protein>
    <recommendedName>
        <fullName evidence="3 6">Flagellar basal-body rod protein FlgC</fullName>
    </recommendedName>
</protein>
<evidence type="ECO:0000256" key="1">
    <source>
        <dbReference type="ARBA" id="ARBA00004117"/>
    </source>
</evidence>
<keyword evidence="10" id="KW-0969">Cilium</keyword>
<feature type="domain" description="Flagellar basal body rod protein N-terminal" evidence="8">
    <location>
        <begin position="11"/>
        <end position="35"/>
    </location>
</feature>
<comment type="subunit">
    <text evidence="5 6">The basal body constitutes a major portion of the flagellar organelle and consists of four rings (L,P,S, and M) mounted on a central rod. The rod consists of about 26 subunits of FlgG in the distal portion, and FlgB, FlgC and FlgF are thought to build up the proximal portion of the rod with about 6 subunits each.</text>
</comment>
<dbReference type="Proteomes" id="UP000830055">
    <property type="component" value="Chromosome"/>
</dbReference>
<dbReference type="InterPro" id="IPR019776">
    <property type="entry name" value="Flagellar_basal_body_rod_CS"/>
</dbReference>
<sequence length="144" mass="15850">MMDIFTTFAISSSAMKAQKIRLDTVSSNLANAETTATPEGGPYKKKSVYFQSKPMDFREHLDSALQSSAQGVEVTQILEDQDPPRQVYNPAHPDAGEDGYVAMPNVDVLKEMVDMMSATRSYQANVTTIQAAKRMAQKALEIGR</sequence>
<evidence type="ECO:0000256" key="6">
    <source>
        <dbReference type="RuleBase" id="RU362062"/>
    </source>
</evidence>
<dbReference type="PANTHER" id="PTHR30435">
    <property type="entry name" value="FLAGELLAR PROTEIN"/>
    <property type="match status" value="1"/>
</dbReference>
<proteinExistence type="inferred from homology"/>
<keyword evidence="10" id="KW-0966">Cell projection</keyword>
<evidence type="ECO:0000256" key="4">
    <source>
        <dbReference type="ARBA" id="ARBA00023143"/>
    </source>
</evidence>
<evidence type="ECO:0000259" key="8">
    <source>
        <dbReference type="Pfam" id="PF00460"/>
    </source>
</evidence>
<evidence type="ECO:0000256" key="7">
    <source>
        <dbReference type="SAM" id="MobiDB-lite"/>
    </source>
</evidence>
<evidence type="ECO:0000256" key="2">
    <source>
        <dbReference type="ARBA" id="ARBA00009677"/>
    </source>
</evidence>
<dbReference type="NCBIfam" id="TIGR01395">
    <property type="entry name" value="FlgC"/>
    <property type="match status" value="1"/>
</dbReference>
<evidence type="ECO:0000313" key="10">
    <source>
        <dbReference type="EMBL" id="BDD87327.1"/>
    </source>
</evidence>
<dbReference type="InterPro" id="IPR006299">
    <property type="entry name" value="FlgC"/>
</dbReference>